<keyword evidence="2 5" id="KW-0812">Transmembrane</keyword>
<dbReference type="AlphaFoldDB" id="A0A4Q0T701"/>
<sequence length="258" mass="27700">MRASALEFRLRYFLHAIVFALGFWAPWSRFLPFNGMLGSHESTWLALASLPARNGWASFDASTIGVLLLGIVFSALAAFLRTWGSAYLGASIVKDGAMHGGAIVADGPYRHVRNPLYLGTLIHALALGLLMPPSGALFTIPVIALLQLRLIAGEEAFLFTSLGPAYTAYVSAAPRLVPSLRPRVPAAGVRPRWTQAVFGELYVIGVALSFAIFGWRYNAFLLTKCVLIALGASLVARAFLPASPAMQQMREPAANPGS</sequence>
<evidence type="ECO:0000256" key="2">
    <source>
        <dbReference type="ARBA" id="ARBA00022692"/>
    </source>
</evidence>
<dbReference type="GO" id="GO:0012505">
    <property type="term" value="C:endomembrane system"/>
    <property type="evidence" value="ECO:0007669"/>
    <property type="project" value="UniProtKB-SubCell"/>
</dbReference>
<keyword evidence="3 5" id="KW-1133">Transmembrane helix</keyword>
<evidence type="ECO:0000256" key="4">
    <source>
        <dbReference type="ARBA" id="ARBA00023136"/>
    </source>
</evidence>
<protein>
    <recommendedName>
        <fullName evidence="8">Isoprenylcysteine carboxylmethyltransferase family protein</fullName>
    </recommendedName>
</protein>
<evidence type="ECO:0000256" key="3">
    <source>
        <dbReference type="ARBA" id="ARBA00022989"/>
    </source>
</evidence>
<accession>A0A4Q0T701</accession>
<evidence type="ECO:0000313" key="7">
    <source>
        <dbReference type="Proteomes" id="UP000289437"/>
    </source>
</evidence>
<proteinExistence type="predicted"/>
<evidence type="ECO:0000256" key="1">
    <source>
        <dbReference type="ARBA" id="ARBA00004127"/>
    </source>
</evidence>
<feature type="transmembrane region" description="Helical" evidence="5">
    <location>
        <begin position="12"/>
        <end position="30"/>
    </location>
</feature>
<feature type="transmembrane region" description="Helical" evidence="5">
    <location>
        <begin position="221"/>
        <end position="240"/>
    </location>
</feature>
<evidence type="ECO:0000313" key="6">
    <source>
        <dbReference type="EMBL" id="RXH58450.1"/>
    </source>
</evidence>
<dbReference type="Proteomes" id="UP000289437">
    <property type="component" value="Unassembled WGS sequence"/>
</dbReference>
<evidence type="ECO:0000256" key="5">
    <source>
        <dbReference type="SAM" id="Phobius"/>
    </source>
</evidence>
<dbReference type="RefSeq" id="WP_128912445.1">
    <property type="nucleotide sequence ID" value="NZ_RDSM01000001.1"/>
</dbReference>
<reference evidence="6 7" key="1">
    <citation type="submission" date="2018-11" db="EMBL/GenBank/DDBJ databases">
        <authorList>
            <person name="Mardanov A.V."/>
            <person name="Ravin N.V."/>
            <person name="Dedysh S.N."/>
        </authorList>
    </citation>
    <scope>NUCLEOTIDE SEQUENCE [LARGE SCALE GENOMIC DNA]</scope>
    <source>
        <strain evidence="6 7">AF10</strain>
    </source>
</reference>
<dbReference type="Pfam" id="PF04191">
    <property type="entry name" value="PEMT"/>
    <property type="match status" value="1"/>
</dbReference>
<feature type="transmembrane region" description="Helical" evidence="5">
    <location>
        <begin position="116"/>
        <end position="144"/>
    </location>
</feature>
<evidence type="ECO:0008006" key="8">
    <source>
        <dbReference type="Google" id="ProtNLM"/>
    </source>
</evidence>
<gene>
    <name evidence="6" type="ORF">GRAN_1760</name>
</gene>
<feature type="transmembrane region" description="Helical" evidence="5">
    <location>
        <begin position="156"/>
        <end position="177"/>
    </location>
</feature>
<organism evidence="6 7">
    <name type="scientific">Granulicella sibirica</name>
    <dbReference type="NCBI Taxonomy" id="2479048"/>
    <lineage>
        <taxon>Bacteria</taxon>
        <taxon>Pseudomonadati</taxon>
        <taxon>Acidobacteriota</taxon>
        <taxon>Terriglobia</taxon>
        <taxon>Terriglobales</taxon>
        <taxon>Acidobacteriaceae</taxon>
        <taxon>Granulicella</taxon>
    </lineage>
</organism>
<dbReference type="InterPro" id="IPR007318">
    <property type="entry name" value="Phopholipid_MeTrfase"/>
</dbReference>
<reference evidence="7" key="2">
    <citation type="submission" date="2019-02" db="EMBL/GenBank/DDBJ databases">
        <title>Granulicella sibirica sp. nov., a psychrotolerant acidobacterium isolated from an organic soil layer in forested tundra, West Siberia.</title>
        <authorList>
            <person name="Oshkin I.Y."/>
            <person name="Kulichevskaya I.S."/>
            <person name="Rijpstra W.I.C."/>
            <person name="Sinninghe Damste J.S."/>
            <person name="Rakitin A.L."/>
            <person name="Ravin N.V."/>
            <person name="Dedysh S.N."/>
        </authorList>
    </citation>
    <scope>NUCLEOTIDE SEQUENCE [LARGE SCALE GENOMIC DNA]</scope>
    <source>
        <strain evidence="7">AF10</strain>
    </source>
</reference>
<comment type="caution">
    <text evidence="6">The sequence shown here is derived from an EMBL/GenBank/DDBJ whole genome shotgun (WGS) entry which is preliminary data.</text>
</comment>
<comment type="subcellular location">
    <subcellularLocation>
        <location evidence="1">Endomembrane system</location>
        <topology evidence="1">Multi-pass membrane protein</topology>
    </subcellularLocation>
</comment>
<name>A0A4Q0T701_9BACT</name>
<keyword evidence="4 5" id="KW-0472">Membrane</keyword>
<dbReference type="EMBL" id="RDSM01000001">
    <property type="protein sequence ID" value="RXH58450.1"/>
    <property type="molecule type" value="Genomic_DNA"/>
</dbReference>
<dbReference type="Gene3D" id="1.20.120.1630">
    <property type="match status" value="1"/>
</dbReference>
<feature type="transmembrane region" description="Helical" evidence="5">
    <location>
        <begin position="61"/>
        <end position="80"/>
    </location>
</feature>
<dbReference type="OrthoDB" id="5471300at2"/>
<feature type="transmembrane region" description="Helical" evidence="5">
    <location>
        <begin position="197"/>
        <end position="215"/>
    </location>
</feature>
<keyword evidence="7" id="KW-1185">Reference proteome</keyword>